<dbReference type="Gene3D" id="2.160.10.10">
    <property type="entry name" value="Hexapeptide repeat proteins"/>
    <property type="match status" value="1"/>
</dbReference>
<evidence type="ECO:0000313" key="2">
    <source>
        <dbReference type="Proteomes" id="UP000029692"/>
    </source>
</evidence>
<evidence type="ECO:0000313" key="1">
    <source>
        <dbReference type="EMBL" id="KGE71033.1"/>
    </source>
</evidence>
<dbReference type="PANTHER" id="PTHR13061:SF29">
    <property type="entry name" value="GAMMA CARBONIC ANHYDRASE-LIKE 1, MITOCHONDRIAL-RELATED"/>
    <property type="match status" value="1"/>
</dbReference>
<accession>A0A098QUF0</accession>
<dbReference type="EMBL" id="JNUP01000071">
    <property type="protein sequence ID" value="KGE71033.1"/>
    <property type="molecule type" value="Genomic_DNA"/>
</dbReference>
<dbReference type="InterPro" id="IPR050484">
    <property type="entry name" value="Transf_Hexapept/Carb_Anhydrase"/>
</dbReference>
<dbReference type="CDD" id="cd04645">
    <property type="entry name" value="LbH_gamma_CA_like"/>
    <property type="match status" value="1"/>
</dbReference>
<dbReference type="SUPFAM" id="SSF51161">
    <property type="entry name" value="Trimeric LpxA-like enzymes"/>
    <property type="match status" value="1"/>
</dbReference>
<dbReference type="Proteomes" id="UP000029692">
    <property type="component" value="Unassembled WGS sequence"/>
</dbReference>
<dbReference type="PANTHER" id="PTHR13061">
    <property type="entry name" value="DYNACTIN SUBUNIT P25"/>
    <property type="match status" value="1"/>
</dbReference>
<organism evidence="1 2">
    <name type="scientific">Spirochaeta lutea</name>
    <dbReference type="NCBI Taxonomy" id="1480694"/>
    <lineage>
        <taxon>Bacteria</taxon>
        <taxon>Pseudomonadati</taxon>
        <taxon>Spirochaetota</taxon>
        <taxon>Spirochaetia</taxon>
        <taxon>Spirochaetales</taxon>
        <taxon>Spirochaetaceae</taxon>
        <taxon>Spirochaeta</taxon>
    </lineage>
</organism>
<reference evidence="1 2" key="1">
    <citation type="submission" date="2014-05" db="EMBL/GenBank/DDBJ databases">
        <title>De novo Genome Sequence of Spirocheata sp.</title>
        <authorList>
            <person name="Shivani Y."/>
            <person name="Subhash Y."/>
            <person name="Tushar L."/>
            <person name="Sasikala C."/>
            <person name="Ramana C.V."/>
        </authorList>
    </citation>
    <scope>NUCLEOTIDE SEQUENCE [LARGE SCALE GENOMIC DNA]</scope>
    <source>
        <strain evidence="1 2">JC230</strain>
    </source>
</reference>
<dbReference type="eggNOG" id="COG0663">
    <property type="taxonomic scope" value="Bacteria"/>
</dbReference>
<dbReference type="InterPro" id="IPR047324">
    <property type="entry name" value="LbH_gamma_CA-like"/>
</dbReference>
<comment type="caution">
    <text evidence="1">The sequence shown here is derived from an EMBL/GenBank/DDBJ whole genome shotgun (WGS) entry which is preliminary data.</text>
</comment>
<name>A0A098QUF0_9SPIO</name>
<dbReference type="AlphaFoldDB" id="A0A098QUF0"/>
<dbReference type="InterPro" id="IPR011004">
    <property type="entry name" value="Trimer_LpxA-like_sf"/>
</dbReference>
<evidence type="ECO:0008006" key="3">
    <source>
        <dbReference type="Google" id="ProtNLM"/>
    </source>
</evidence>
<proteinExistence type="predicted"/>
<protein>
    <recommendedName>
        <fullName evidence="3">Gamma carbonic anhydrase family protein</fullName>
    </recommendedName>
</protein>
<dbReference type="STRING" id="1480694.DC28_14040"/>
<keyword evidence="2" id="KW-1185">Reference proteome</keyword>
<sequence>MDREPVLEPPVFLAAGVRVIGDVRIGAGVSVWYNTVIRGDVNSIVIGPLTNIQDGCVIHVTHDTHPTRIGRGVTLGHGAVVHGCTLGDYALVGIGARVLDGAVVEGGSLVAAGAVVPPGMRVPGGVLVAGVPARVVRPLREEEVADIRAGAGRYAEYARRSIHALT</sequence>
<gene>
    <name evidence="1" type="ORF">DC28_14040</name>
</gene>